<accession>A0A812IC60</accession>
<gene>
    <name evidence="3" type="primary">tea1</name>
    <name evidence="3" type="ORF">SNAT2548_LOCUS3606</name>
</gene>
<dbReference type="InterPro" id="IPR015915">
    <property type="entry name" value="Kelch-typ_b-propeller"/>
</dbReference>
<proteinExistence type="predicted"/>
<keyword evidence="1" id="KW-0880">Kelch repeat</keyword>
<comment type="caution">
    <text evidence="3">The sequence shown here is derived from an EMBL/GenBank/DDBJ whole genome shotgun (WGS) entry which is preliminary data.</text>
</comment>
<organism evidence="3 4">
    <name type="scientific">Symbiodinium natans</name>
    <dbReference type="NCBI Taxonomy" id="878477"/>
    <lineage>
        <taxon>Eukaryota</taxon>
        <taxon>Sar</taxon>
        <taxon>Alveolata</taxon>
        <taxon>Dinophyceae</taxon>
        <taxon>Suessiales</taxon>
        <taxon>Symbiodiniaceae</taxon>
        <taxon>Symbiodinium</taxon>
    </lineage>
</organism>
<dbReference type="Gene3D" id="2.120.10.80">
    <property type="entry name" value="Kelch-type beta propeller"/>
    <property type="match status" value="1"/>
</dbReference>
<keyword evidence="2" id="KW-0677">Repeat</keyword>
<dbReference type="EMBL" id="CAJNDS010000224">
    <property type="protein sequence ID" value="CAE7029966.1"/>
    <property type="molecule type" value="Genomic_DNA"/>
</dbReference>
<sequence>MLTTAFISSTLPEMVSPTQLLLHLVAWEQSAECRVPGPLEHVYFYTQEANTWQYLETGGEAPECCGFRGGWSEDAYGIYGLGGWNPVRGFMSDLYFYSRQANAWQLVTPDGDSVGGRTDHAAVWAETPDGLYVFGGRISRPYYLNDLYFYSRQAWREDFDWTCAVMLRFLPSLTHEAMHQHGLECTRLLLVGW</sequence>
<name>A0A812IC60_9DINO</name>
<evidence type="ECO:0000256" key="2">
    <source>
        <dbReference type="ARBA" id="ARBA00022737"/>
    </source>
</evidence>
<keyword evidence="4" id="KW-1185">Reference proteome</keyword>
<reference evidence="3" key="1">
    <citation type="submission" date="2021-02" db="EMBL/GenBank/DDBJ databases">
        <authorList>
            <person name="Dougan E. K."/>
            <person name="Rhodes N."/>
            <person name="Thang M."/>
            <person name="Chan C."/>
        </authorList>
    </citation>
    <scope>NUCLEOTIDE SEQUENCE</scope>
</reference>
<dbReference type="AlphaFoldDB" id="A0A812IC60"/>
<dbReference type="PANTHER" id="PTHR46093:SF18">
    <property type="entry name" value="FIBRONECTIN TYPE-III DOMAIN-CONTAINING PROTEIN"/>
    <property type="match status" value="1"/>
</dbReference>
<dbReference type="PANTHER" id="PTHR46093">
    <property type="entry name" value="ACYL-COA-BINDING DOMAIN-CONTAINING PROTEIN 5"/>
    <property type="match status" value="1"/>
</dbReference>
<evidence type="ECO:0000313" key="3">
    <source>
        <dbReference type="EMBL" id="CAE7029966.1"/>
    </source>
</evidence>
<protein>
    <submittedName>
        <fullName evidence="3">Tea1 protein</fullName>
    </submittedName>
</protein>
<dbReference type="SUPFAM" id="SSF117281">
    <property type="entry name" value="Kelch motif"/>
    <property type="match status" value="1"/>
</dbReference>
<evidence type="ECO:0000256" key="1">
    <source>
        <dbReference type="ARBA" id="ARBA00022441"/>
    </source>
</evidence>
<dbReference type="Proteomes" id="UP000604046">
    <property type="component" value="Unassembled WGS sequence"/>
</dbReference>
<evidence type="ECO:0000313" key="4">
    <source>
        <dbReference type="Proteomes" id="UP000604046"/>
    </source>
</evidence>